<comment type="subcellular location">
    <subcellularLocation>
        <location evidence="1">Membrane</location>
    </subcellularLocation>
</comment>
<dbReference type="PANTHER" id="PTHR34978">
    <property type="entry name" value="POSSIBLE SENSOR-TRANSDUCER PROTEIN BLAR"/>
    <property type="match status" value="1"/>
</dbReference>
<feature type="domain" description="POTRA" evidence="4">
    <location>
        <begin position="402"/>
        <end position="477"/>
    </location>
</feature>
<feature type="transmembrane region" description="Helical" evidence="3">
    <location>
        <begin position="38"/>
        <end position="55"/>
    </location>
</feature>
<accession>A0A7K0EST3</accession>
<reference evidence="5 6" key="1">
    <citation type="journal article" date="2018" name="Antonie Van Leeuwenhoek">
        <title>Larkinella terrae sp. nov., isolated from soil on Jeju Island, South Korea.</title>
        <authorList>
            <person name="Ten L.N."/>
            <person name="Jeon J."/>
            <person name="Park S.J."/>
            <person name="Park S."/>
            <person name="Lee S.Y."/>
            <person name="Kim M.K."/>
            <person name="Jung H.Y."/>
        </authorList>
    </citation>
    <scope>NUCLEOTIDE SEQUENCE [LARGE SCALE GENOMIC DNA]</scope>
    <source>
        <strain evidence="5 6">KCTC 52001</strain>
    </source>
</reference>
<dbReference type="PROSITE" id="PS51779">
    <property type="entry name" value="POTRA"/>
    <property type="match status" value="2"/>
</dbReference>
<feature type="transmembrane region" description="Helical" evidence="3">
    <location>
        <begin position="6"/>
        <end position="26"/>
    </location>
</feature>
<evidence type="ECO:0000313" key="6">
    <source>
        <dbReference type="Proteomes" id="UP000441754"/>
    </source>
</evidence>
<gene>
    <name evidence="5" type="ORF">GJJ30_26500</name>
</gene>
<keyword evidence="3" id="KW-0812">Transmembrane</keyword>
<dbReference type="OrthoDB" id="1522859at2"/>
<keyword evidence="3" id="KW-1133">Transmembrane helix</keyword>
<proteinExistence type="predicted"/>
<dbReference type="Proteomes" id="UP000441754">
    <property type="component" value="Unassembled WGS sequence"/>
</dbReference>
<keyword evidence="6" id="KW-1185">Reference proteome</keyword>
<dbReference type="InterPro" id="IPR010827">
    <property type="entry name" value="BamA/TamA_POTRA"/>
</dbReference>
<dbReference type="PANTHER" id="PTHR34978:SF3">
    <property type="entry name" value="SLR0241 PROTEIN"/>
    <property type="match status" value="1"/>
</dbReference>
<name>A0A7K0EST3_9BACT</name>
<evidence type="ECO:0000259" key="4">
    <source>
        <dbReference type="PROSITE" id="PS51779"/>
    </source>
</evidence>
<dbReference type="InterPro" id="IPR034746">
    <property type="entry name" value="POTRA"/>
</dbReference>
<protein>
    <recommendedName>
        <fullName evidence="4">POTRA domain-containing protein</fullName>
    </recommendedName>
</protein>
<organism evidence="5 6">
    <name type="scientific">Larkinella terrae</name>
    <dbReference type="NCBI Taxonomy" id="2025311"/>
    <lineage>
        <taxon>Bacteria</taxon>
        <taxon>Pseudomonadati</taxon>
        <taxon>Bacteroidota</taxon>
        <taxon>Cytophagia</taxon>
        <taxon>Cytophagales</taxon>
        <taxon>Spirosomataceae</taxon>
        <taxon>Larkinella</taxon>
    </lineage>
</organism>
<dbReference type="Gene3D" id="3.10.20.310">
    <property type="entry name" value="membrane protein fhac"/>
    <property type="match status" value="2"/>
</dbReference>
<dbReference type="AlphaFoldDB" id="A0A7K0EST3"/>
<feature type="transmembrane region" description="Helical" evidence="3">
    <location>
        <begin position="279"/>
        <end position="298"/>
    </location>
</feature>
<sequence>MLTDLFIYLAQGTVALTVFALPYRFFFSRLTYFQWNRFYLLGSALLSLLIPFGPMPDLLSPGEATEAVFGLNRVESSQSAGELLLTETTTPTGFSAIDLGAVLLILYGLGCLYKTARFFRNLSAIFNVIRTSRKIESGSYSSIYGQSRLPTFSFLNGIFLNFDDHSLTEEDRVQVLQHERLHVRHRHTLDLLLVEILGIVFWFNPVVPYFSRSIRLVHEYFVDSRMARSGKNVRTYGYLLLKLTLQQSPNSLVHSFSTKPIFLRIQMLTQTPSKPMQKLTFLLILPVLVLTTALCSFFQPAESRPGVLPPTGKPVHGTPIGRITWKGNTVYPTAELNKTLGVKPGDRYDKKDFNDHLFNRLGTDVASLYMDKGYLYFNIDVKENRVGARVNLELTVFEGHPATIGKVVVKGNKKVATNSILAAIPVQPGDLFNRSKLIKSQQILAEMGPFNPTKIGINPIPNQQTKTVDLEYVLVEN</sequence>
<evidence type="ECO:0000256" key="3">
    <source>
        <dbReference type="SAM" id="Phobius"/>
    </source>
</evidence>
<evidence type="ECO:0000313" key="5">
    <source>
        <dbReference type="EMBL" id="MRS64877.1"/>
    </source>
</evidence>
<dbReference type="InterPro" id="IPR008756">
    <property type="entry name" value="Peptidase_M56"/>
</dbReference>
<dbReference type="EMBL" id="WJXZ01000014">
    <property type="protein sequence ID" value="MRS64877.1"/>
    <property type="molecule type" value="Genomic_DNA"/>
</dbReference>
<evidence type="ECO:0000256" key="2">
    <source>
        <dbReference type="ARBA" id="ARBA00023136"/>
    </source>
</evidence>
<dbReference type="RefSeq" id="WP_154178179.1">
    <property type="nucleotide sequence ID" value="NZ_WJXZ01000014.1"/>
</dbReference>
<evidence type="ECO:0000256" key="1">
    <source>
        <dbReference type="ARBA" id="ARBA00004370"/>
    </source>
</evidence>
<dbReference type="Pfam" id="PF05569">
    <property type="entry name" value="Peptidase_M56"/>
    <property type="match status" value="1"/>
</dbReference>
<dbReference type="InterPro" id="IPR052173">
    <property type="entry name" value="Beta-lactam_resp_regulator"/>
</dbReference>
<comment type="caution">
    <text evidence="5">The sequence shown here is derived from an EMBL/GenBank/DDBJ whole genome shotgun (WGS) entry which is preliminary data.</text>
</comment>
<feature type="transmembrane region" description="Helical" evidence="3">
    <location>
        <begin position="93"/>
        <end position="113"/>
    </location>
</feature>
<dbReference type="CDD" id="cd07341">
    <property type="entry name" value="M56_BlaR1_MecR1_like"/>
    <property type="match status" value="1"/>
</dbReference>
<dbReference type="GO" id="GO:0019867">
    <property type="term" value="C:outer membrane"/>
    <property type="evidence" value="ECO:0007669"/>
    <property type="project" value="InterPro"/>
</dbReference>
<dbReference type="Pfam" id="PF07244">
    <property type="entry name" value="POTRA"/>
    <property type="match status" value="2"/>
</dbReference>
<feature type="domain" description="POTRA" evidence="4">
    <location>
        <begin position="318"/>
        <end position="399"/>
    </location>
</feature>
<keyword evidence="2 3" id="KW-0472">Membrane</keyword>